<reference evidence="1" key="1">
    <citation type="submission" date="2020-02" db="EMBL/GenBank/DDBJ databases">
        <authorList>
            <person name="Meier V. D."/>
        </authorList>
    </citation>
    <scope>NUCLEOTIDE SEQUENCE</scope>
    <source>
        <strain evidence="1">AVDCRST_MAG84</strain>
    </source>
</reference>
<gene>
    <name evidence="1" type="ORF">AVDCRST_MAG84-1318</name>
</gene>
<name>A0A6J4L261_9CYAN</name>
<dbReference type="EMBL" id="CADCTZ010000204">
    <property type="protein sequence ID" value="CAA9320415.1"/>
    <property type="molecule type" value="Genomic_DNA"/>
</dbReference>
<organism evidence="1">
    <name type="scientific">uncultured Microcoleus sp</name>
    <dbReference type="NCBI Taxonomy" id="259945"/>
    <lineage>
        <taxon>Bacteria</taxon>
        <taxon>Bacillati</taxon>
        <taxon>Cyanobacteriota</taxon>
        <taxon>Cyanophyceae</taxon>
        <taxon>Oscillatoriophycideae</taxon>
        <taxon>Oscillatoriales</taxon>
        <taxon>Microcoleaceae</taxon>
        <taxon>Microcoleus</taxon>
        <taxon>environmental samples</taxon>
    </lineage>
</organism>
<protein>
    <submittedName>
        <fullName evidence="1">Uncharacterized protein</fullName>
    </submittedName>
</protein>
<accession>A0A6J4L261</accession>
<evidence type="ECO:0000313" key="1">
    <source>
        <dbReference type="EMBL" id="CAA9320415.1"/>
    </source>
</evidence>
<dbReference type="AlphaFoldDB" id="A0A6J4L261"/>
<proteinExistence type="predicted"/>
<sequence length="38" mass="4140">MCRAGGFSLQLWHSADIFETKPATALPLSQPRRGLGLL</sequence>